<feature type="compositionally biased region" description="Basic and acidic residues" evidence="1">
    <location>
        <begin position="1093"/>
        <end position="1106"/>
    </location>
</feature>
<proteinExistence type="predicted"/>
<feature type="compositionally biased region" description="Polar residues" evidence="1">
    <location>
        <begin position="292"/>
        <end position="302"/>
    </location>
</feature>
<dbReference type="STRING" id="1569628.A0A316UXG1"/>
<feature type="compositionally biased region" description="Basic and acidic residues" evidence="1">
    <location>
        <begin position="866"/>
        <end position="875"/>
    </location>
</feature>
<feature type="compositionally biased region" description="Basic and acidic residues" evidence="1">
    <location>
        <begin position="683"/>
        <end position="694"/>
    </location>
</feature>
<feature type="compositionally biased region" description="Polar residues" evidence="1">
    <location>
        <begin position="946"/>
        <end position="955"/>
    </location>
</feature>
<evidence type="ECO:0000313" key="3">
    <source>
        <dbReference type="Proteomes" id="UP000245884"/>
    </source>
</evidence>
<dbReference type="InterPro" id="IPR039931">
    <property type="entry name" value="EEIG1/2-like"/>
</dbReference>
<feature type="compositionally biased region" description="Basic and acidic residues" evidence="1">
    <location>
        <begin position="32"/>
        <end position="45"/>
    </location>
</feature>
<feature type="region of interest" description="Disordered" evidence="1">
    <location>
        <begin position="407"/>
        <end position="995"/>
    </location>
</feature>
<feature type="region of interest" description="Disordered" evidence="1">
    <location>
        <begin position="90"/>
        <end position="132"/>
    </location>
</feature>
<feature type="region of interest" description="Disordered" evidence="1">
    <location>
        <begin position="1008"/>
        <end position="1174"/>
    </location>
</feature>
<feature type="compositionally biased region" description="Low complexity" evidence="1">
    <location>
        <begin position="407"/>
        <end position="417"/>
    </location>
</feature>
<evidence type="ECO:0008006" key="4">
    <source>
        <dbReference type="Google" id="ProtNLM"/>
    </source>
</evidence>
<gene>
    <name evidence="2" type="ORF">BDZ90DRAFT_224927</name>
</gene>
<feature type="compositionally biased region" description="Low complexity" evidence="1">
    <location>
        <begin position="1057"/>
        <end position="1077"/>
    </location>
</feature>
<name>A0A316UXG1_9BASI</name>
<feature type="compositionally biased region" description="Low complexity" evidence="1">
    <location>
        <begin position="509"/>
        <end position="523"/>
    </location>
</feature>
<dbReference type="GeneID" id="37026464"/>
<evidence type="ECO:0000256" key="1">
    <source>
        <dbReference type="SAM" id="MobiDB-lite"/>
    </source>
</evidence>
<feature type="compositionally biased region" description="Low complexity" evidence="1">
    <location>
        <begin position="666"/>
        <end position="682"/>
    </location>
</feature>
<feature type="compositionally biased region" description="Polar residues" evidence="1">
    <location>
        <begin position="836"/>
        <end position="850"/>
    </location>
</feature>
<feature type="compositionally biased region" description="Low complexity" evidence="1">
    <location>
        <begin position="12"/>
        <end position="28"/>
    </location>
</feature>
<dbReference type="PANTHER" id="PTHR21456:SF1">
    <property type="entry name" value="C2 NT-TYPE DOMAIN-CONTAINING PROTEIN"/>
    <property type="match status" value="1"/>
</dbReference>
<feature type="compositionally biased region" description="Polar residues" evidence="1">
    <location>
        <begin position="1078"/>
        <end position="1088"/>
    </location>
</feature>
<evidence type="ECO:0000313" key="2">
    <source>
        <dbReference type="EMBL" id="PWN29902.1"/>
    </source>
</evidence>
<dbReference type="AlphaFoldDB" id="A0A316UXG1"/>
<feature type="region of interest" description="Disordered" evidence="1">
    <location>
        <begin position="276"/>
        <end position="324"/>
    </location>
</feature>
<dbReference type="Proteomes" id="UP000245884">
    <property type="component" value="Unassembled WGS sequence"/>
</dbReference>
<dbReference type="RefSeq" id="XP_025364514.1">
    <property type="nucleotide sequence ID" value="XM_025504641.1"/>
</dbReference>
<feature type="compositionally biased region" description="Low complexity" evidence="1">
    <location>
        <begin position="531"/>
        <end position="548"/>
    </location>
</feature>
<feature type="compositionally biased region" description="Low complexity" evidence="1">
    <location>
        <begin position="557"/>
        <end position="568"/>
    </location>
</feature>
<feature type="compositionally biased region" description="Basic residues" evidence="1">
    <location>
        <begin position="303"/>
        <end position="320"/>
    </location>
</feature>
<protein>
    <recommendedName>
        <fullName evidence="4">C2 NT-type domain-containing protein</fullName>
    </recommendedName>
</protein>
<dbReference type="OrthoDB" id="3365224at2759"/>
<feature type="compositionally biased region" description="Low complexity" evidence="1">
    <location>
        <begin position="1013"/>
        <end position="1032"/>
    </location>
</feature>
<sequence length="1174" mass="123594">MSSSRGAAGQDPSSPQRPLSSKSSTSSLRGKRSSDTRRTHNASDDRPIFDVALGHHQEPNGHTEWYKIQDHGVKWERVIHAGVRIPIEKPRTASGSHSHHHATPSGNSSPVDQPDGAGKTLRRQSSRDDLSSAWGQLGHSELKVMIRQDVVTDSHTSANPHQLGVVTLNLAEHAPCPRNHVVHHHHHHHPHQAGGNHHHHHLHHVHHNAASSSSSSSHCLCRTETRRFLLQESKTNATLQLTITLAHIGGSREYVVPPVRQGLVVGALAGPAGVLEGEGEDTAGGGDDRSKSAVSLHSSTNRSQRHLDHHHHTSAARKATRIPSTNFKKGVDCKTYTPRSTSGVPVSLVDAGAVSSKGKRSAGQLNGLQFHFSGAGNWERDPDDVVEALFKNATSSTKQRQTQVHAHAHTQTQTAAVSSNTKSGLPPTIGAERPRCLFRSASSTGKMELTTSTATTKTSQGKEASTAPATPPVSHASPATKMRSYFSSSSGHKRTPSEGTIKSIVAGGSSSSHSSPTQSRRSSGVPAGVLSGASSVMTSTSTSSSNSGGAKGGRLPSGGSDASASASGSSGGQRVKWSNDERKGPRRSRGSPQEEGSAAQPSTSPKVDKHAQAPSPTTLGPPASISESPRAITPSSSAAHGMLSPSASTIKDERTPVANDRTPTGKKAAISPAKPAKWSASNAHEDRQEGADTLRKKKSRGMMGIPREQAESLGYRGAGWRSSSSSSAGTKHDQSAPAAGDFSLDTSASRPGSPDLPGSPGNPARPSSPFAFGLGLIRSRSPSLQRFPSPSYRAFSPPAGDWREEMTQSPPRAPVVSIDEAKDEDQDPSHERDQTSGRASSPFSSRQDNLQPYVKARLGRPRSKVGLRESEEQERQAQAGDVLRDPSTSGCPGPSVKQGELPWPLPVDEKRQGDQATPANDAARSGGSGKGEEVPALIPGSHGVTHGSSPSQNPNAALFSNEATPGKDDPDETITDSAPVQRRSPPSPALLGLGGNVWADAQTELESLHILDPSTSQPTSSSTMGEGSTTPTHLAGHASSLRPPPLHTLYPPGTAFSSSTSSLVSSRPSSIHSPLPSQSTDSDLQASQPRRARQQEQHQQEERQQDQQDQVGEEEDGENGRAAAALLGKRPGGVPAPGSFVVRGVDVREEAIQRQHHHQQQPQRGREGAAAAAA</sequence>
<feature type="region of interest" description="Disordered" evidence="1">
    <location>
        <begin position="1"/>
        <end position="45"/>
    </location>
</feature>
<dbReference type="EMBL" id="KZ819662">
    <property type="protein sequence ID" value="PWN29902.1"/>
    <property type="molecule type" value="Genomic_DNA"/>
</dbReference>
<organism evidence="2 3">
    <name type="scientific">Jaminaea rosea</name>
    <dbReference type="NCBI Taxonomy" id="1569628"/>
    <lineage>
        <taxon>Eukaryota</taxon>
        <taxon>Fungi</taxon>
        <taxon>Dikarya</taxon>
        <taxon>Basidiomycota</taxon>
        <taxon>Ustilaginomycotina</taxon>
        <taxon>Exobasidiomycetes</taxon>
        <taxon>Microstromatales</taxon>
        <taxon>Microstromatales incertae sedis</taxon>
        <taxon>Jaminaea</taxon>
    </lineage>
</organism>
<reference evidence="2 3" key="1">
    <citation type="journal article" date="2018" name="Mol. Biol. Evol.">
        <title>Broad Genomic Sampling Reveals a Smut Pathogenic Ancestry of the Fungal Clade Ustilaginomycotina.</title>
        <authorList>
            <person name="Kijpornyongpan T."/>
            <person name="Mondo S.J."/>
            <person name="Barry K."/>
            <person name="Sandor L."/>
            <person name="Lee J."/>
            <person name="Lipzen A."/>
            <person name="Pangilinan J."/>
            <person name="LaButti K."/>
            <person name="Hainaut M."/>
            <person name="Henrissat B."/>
            <person name="Grigoriev I.V."/>
            <person name="Spatafora J.W."/>
            <person name="Aime M.C."/>
        </authorList>
    </citation>
    <scope>NUCLEOTIDE SEQUENCE [LARGE SCALE GENOMIC DNA]</scope>
    <source>
        <strain evidence="2 3">MCA 5214</strain>
    </source>
</reference>
<dbReference type="PANTHER" id="PTHR21456">
    <property type="entry name" value="FAMILY WITH SEQUENCE SIMILARITY 102"/>
    <property type="match status" value="1"/>
</dbReference>
<accession>A0A316UXG1</accession>
<feature type="compositionally biased region" description="Low complexity" evidence="1">
    <location>
        <begin position="450"/>
        <end position="459"/>
    </location>
</feature>
<keyword evidence="3" id="KW-1185">Reference proteome</keyword>